<dbReference type="EMBL" id="CAMXCT030005068">
    <property type="protein sequence ID" value="CAL4798590.1"/>
    <property type="molecule type" value="Genomic_DNA"/>
</dbReference>
<evidence type="ECO:0000313" key="1">
    <source>
        <dbReference type="EMBL" id="CAI4011278.1"/>
    </source>
</evidence>
<keyword evidence="4" id="KW-1185">Reference proteome</keyword>
<name>A0A9P1GFL4_9DINO</name>
<dbReference type="Proteomes" id="UP001152797">
    <property type="component" value="Unassembled WGS sequence"/>
</dbReference>
<accession>A0A9P1GFL4</accession>
<evidence type="ECO:0000313" key="3">
    <source>
        <dbReference type="EMBL" id="CAL4798590.1"/>
    </source>
</evidence>
<reference evidence="1" key="1">
    <citation type="submission" date="2022-10" db="EMBL/GenBank/DDBJ databases">
        <authorList>
            <person name="Chen Y."/>
            <person name="Dougan E. K."/>
            <person name="Chan C."/>
            <person name="Rhodes N."/>
            <person name="Thang M."/>
        </authorList>
    </citation>
    <scope>NUCLEOTIDE SEQUENCE</scope>
</reference>
<organism evidence="1">
    <name type="scientific">Cladocopium goreaui</name>
    <dbReference type="NCBI Taxonomy" id="2562237"/>
    <lineage>
        <taxon>Eukaryota</taxon>
        <taxon>Sar</taxon>
        <taxon>Alveolata</taxon>
        <taxon>Dinophyceae</taxon>
        <taxon>Suessiales</taxon>
        <taxon>Symbiodiniaceae</taxon>
        <taxon>Cladocopium</taxon>
    </lineage>
</organism>
<reference evidence="2" key="2">
    <citation type="submission" date="2024-04" db="EMBL/GenBank/DDBJ databases">
        <authorList>
            <person name="Chen Y."/>
            <person name="Shah S."/>
            <person name="Dougan E. K."/>
            <person name="Thang M."/>
            <person name="Chan C."/>
        </authorList>
    </citation>
    <scope>NUCLEOTIDE SEQUENCE [LARGE SCALE GENOMIC DNA]</scope>
</reference>
<proteinExistence type="predicted"/>
<sequence>MFNDVSISLPAKVRGPEAEEEWEEVDWVTWSTGSVTVETESFLILFKPAGGGNVKAKTLGNLVKATTVIQEDQDSKTLIVTTSESLHKTFRMTFSTGADTADFLELASRAEQAHAAASKMQDTHGVDPSSEAARLESSLRTKLADRWPLIFTGAELYGPDPHGEASTEVLLGRGAVVLLDPPETNKVGSYELLFYCEDEDSKPSQTFAISPEMSLTRQDDEEGEGLAASYILKGPSMSAAHSLCFEDGSIAGNFVRDFRVRSRLMDMSLKTVRGRAAAQDLRKDLESLKQRSLAAQAWTVIRLLLVVAILLVAARTAHLVSQDSGRPPLQYLVTIGQDIGSALHLSASATSAAGAKVCEVAFGTVDAGGLRQCSKEVSAQDMRQCIDSLVGYAPAMGW</sequence>
<evidence type="ECO:0000313" key="2">
    <source>
        <dbReference type="EMBL" id="CAL1164653.1"/>
    </source>
</evidence>
<dbReference type="AlphaFoldDB" id="A0A9P1GFL4"/>
<comment type="caution">
    <text evidence="1">The sequence shown here is derived from an EMBL/GenBank/DDBJ whole genome shotgun (WGS) entry which is preliminary data.</text>
</comment>
<protein>
    <submittedName>
        <fullName evidence="3">Hypoxia-inducible factor 1-alpha inhibitor</fullName>
    </submittedName>
</protein>
<gene>
    <name evidence="1" type="ORF">C1SCF055_LOCUS36457</name>
</gene>
<dbReference type="EMBL" id="CAMXCT010005068">
    <property type="protein sequence ID" value="CAI4011278.1"/>
    <property type="molecule type" value="Genomic_DNA"/>
</dbReference>
<dbReference type="EMBL" id="CAMXCT020005068">
    <property type="protein sequence ID" value="CAL1164653.1"/>
    <property type="molecule type" value="Genomic_DNA"/>
</dbReference>
<evidence type="ECO:0000313" key="4">
    <source>
        <dbReference type="Proteomes" id="UP001152797"/>
    </source>
</evidence>
<dbReference type="OrthoDB" id="445129at2759"/>